<proteinExistence type="predicted"/>
<evidence type="ECO:0000313" key="3">
    <source>
        <dbReference type="Proteomes" id="UP001148838"/>
    </source>
</evidence>
<comment type="caution">
    <text evidence="2">The sequence shown here is derived from an EMBL/GenBank/DDBJ whole genome shotgun (WGS) entry which is preliminary data.</text>
</comment>
<evidence type="ECO:0000256" key="1">
    <source>
        <dbReference type="SAM" id="MobiDB-lite"/>
    </source>
</evidence>
<dbReference type="InterPro" id="IPR036397">
    <property type="entry name" value="RNaseH_sf"/>
</dbReference>
<sequence>MSPGSSTESYPAFAHIGLRENPGKTSTRCLAIVSTVGIFQQCGLRDLRISNRPTFLLWGYLKERVFLTHPTTLLQLKDAISQEITNIPRHYLQNAVHGVADRMLYIEQENRRTFSQYNKIKTSREITVDNAGEMSPGSSTESYPAFARIGLRENPGKNLNQVTCPDRDSNPGHLVSRPDALTDTPQKSAEDAPFSIKSFLCHSYPHFDFLAAAHITVYSTLHYPSVKMVDVSTSETEKQQLQDGGTSHIVTQGLSPGAPVPLWNPNKSPSSSHRGCSVDQPPMAHPGQRLCRISGLEVFLRRKICKNATKIVFEVENEDSAEQEEPNKPSTSQDPDFEKKR</sequence>
<name>A0ABQ8T898_PERAM</name>
<reference evidence="2 3" key="1">
    <citation type="journal article" date="2022" name="Allergy">
        <title>Genome assembly and annotation of Periplaneta americana reveal a comprehensive cockroach allergen profile.</title>
        <authorList>
            <person name="Wang L."/>
            <person name="Xiong Q."/>
            <person name="Saelim N."/>
            <person name="Wang L."/>
            <person name="Nong W."/>
            <person name="Wan A.T."/>
            <person name="Shi M."/>
            <person name="Liu X."/>
            <person name="Cao Q."/>
            <person name="Hui J.H.L."/>
            <person name="Sookrung N."/>
            <person name="Leung T.F."/>
            <person name="Tungtrongchitr A."/>
            <person name="Tsui S.K.W."/>
        </authorList>
    </citation>
    <scope>NUCLEOTIDE SEQUENCE [LARGE SCALE GENOMIC DNA]</scope>
    <source>
        <strain evidence="2">PWHHKU_190912</strain>
    </source>
</reference>
<dbReference type="EMBL" id="JAJSOF020000015">
    <property type="protein sequence ID" value="KAJ4442186.1"/>
    <property type="molecule type" value="Genomic_DNA"/>
</dbReference>
<gene>
    <name evidence="2" type="ORF">ANN_12052</name>
</gene>
<organism evidence="2 3">
    <name type="scientific">Periplaneta americana</name>
    <name type="common">American cockroach</name>
    <name type="synonym">Blatta americana</name>
    <dbReference type="NCBI Taxonomy" id="6978"/>
    <lineage>
        <taxon>Eukaryota</taxon>
        <taxon>Metazoa</taxon>
        <taxon>Ecdysozoa</taxon>
        <taxon>Arthropoda</taxon>
        <taxon>Hexapoda</taxon>
        <taxon>Insecta</taxon>
        <taxon>Pterygota</taxon>
        <taxon>Neoptera</taxon>
        <taxon>Polyneoptera</taxon>
        <taxon>Dictyoptera</taxon>
        <taxon>Blattodea</taxon>
        <taxon>Blattoidea</taxon>
        <taxon>Blattidae</taxon>
        <taxon>Blattinae</taxon>
        <taxon>Periplaneta</taxon>
    </lineage>
</organism>
<accession>A0ABQ8T898</accession>
<dbReference type="Proteomes" id="UP001148838">
    <property type="component" value="Unassembled WGS sequence"/>
</dbReference>
<evidence type="ECO:0000313" key="2">
    <source>
        <dbReference type="EMBL" id="KAJ4442186.1"/>
    </source>
</evidence>
<protein>
    <submittedName>
        <fullName evidence="2">Uncharacterized protein</fullName>
    </submittedName>
</protein>
<feature type="region of interest" description="Disordered" evidence="1">
    <location>
        <begin position="317"/>
        <end position="341"/>
    </location>
</feature>
<dbReference type="Gene3D" id="3.30.420.10">
    <property type="entry name" value="Ribonuclease H-like superfamily/Ribonuclease H"/>
    <property type="match status" value="1"/>
</dbReference>
<feature type="region of interest" description="Disordered" evidence="1">
    <location>
        <begin position="156"/>
        <end position="189"/>
    </location>
</feature>
<keyword evidence="3" id="KW-1185">Reference proteome</keyword>